<dbReference type="AlphaFoldDB" id="A0A8S1HB74"/>
<comment type="caution">
    <text evidence="1">The sequence shown here is derived from an EMBL/GenBank/DDBJ whole genome shotgun (WGS) entry which is preliminary data.</text>
</comment>
<organism evidence="1 2">
    <name type="scientific">Caenorhabditis auriculariae</name>
    <dbReference type="NCBI Taxonomy" id="2777116"/>
    <lineage>
        <taxon>Eukaryota</taxon>
        <taxon>Metazoa</taxon>
        <taxon>Ecdysozoa</taxon>
        <taxon>Nematoda</taxon>
        <taxon>Chromadorea</taxon>
        <taxon>Rhabditida</taxon>
        <taxon>Rhabditina</taxon>
        <taxon>Rhabditomorpha</taxon>
        <taxon>Rhabditoidea</taxon>
        <taxon>Rhabditidae</taxon>
        <taxon>Peloderinae</taxon>
        <taxon>Caenorhabditis</taxon>
    </lineage>
</organism>
<reference evidence="1" key="1">
    <citation type="submission" date="2020-10" db="EMBL/GenBank/DDBJ databases">
        <authorList>
            <person name="Kikuchi T."/>
        </authorList>
    </citation>
    <scope>NUCLEOTIDE SEQUENCE</scope>
    <source>
        <strain evidence="1">NKZ352</strain>
    </source>
</reference>
<keyword evidence="2" id="KW-1185">Reference proteome</keyword>
<sequence length="109" mass="12578">MTPIDTSKLSEKDRKVYEETKALEARLIALQHRVAVNKMKLEATRNSDPTDMLQGDTARALSWMIANMSRMVDDSPMDVMDVVPLDRVVEEKVSEISGRQVYKFWFRSE</sequence>
<dbReference type="EMBL" id="CAJGYM010000027">
    <property type="protein sequence ID" value="CAD6192402.1"/>
    <property type="molecule type" value="Genomic_DNA"/>
</dbReference>
<dbReference type="Proteomes" id="UP000835052">
    <property type="component" value="Unassembled WGS sequence"/>
</dbReference>
<gene>
    <name evidence="1" type="ORF">CAUJ_LOCUS8321</name>
</gene>
<evidence type="ECO:0000313" key="1">
    <source>
        <dbReference type="EMBL" id="CAD6192402.1"/>
    </source>
</evidence>
<proteinExistence type="predicted"/>
<name>A0A8S1HB74_9PELO</name>
<evidence type="ECO:0000313" key="2">
    <source>
        <dbReference type="Proteomes" id="UP000835052"/>
    </source>
</evidence>
<protein>
    <submittedName>
        <fullName evidence="1">Uncharacterized protein</fullName>
    </submittedName>
</protein>
<accession>A0A8S1HB74</accession>